<protein>
    <submittedName>
        <fullName evidence="2">Uncharacterized protein</fullName>
    </submittedName>
</protein>
<evidence type="ECO:0000313" key="3">
    <source>
        <dbReference type="Proteomes" id="UP000015105"/>
    </source>
</evidence>
<accession>A0A452XMU7</accession>
<reference evidence="3" key="1">
    <citation type="journal article" date="2014" name="Science">
        <title>Ancient hybridizations among the ancestral genomes of bread wheat.</title>
        <authorList>
            <consortium name="International Wheat Genome Sequencing Consortium,"/>
            <person name="Marcussen T."/>
            <person name="Sandve S.R."/>
            <person name="Heier L."/>
            <person name="Spannagl M."/>
            <person name="Pfeifer M."/>
            <person name="Jakobsen K.S."/>
            <person name="Wulff B.B."/>
            <person name="Steuernagel B."/>
            <person name="Mayer K.F."/>
            <person name="Olsen O.A."/>
        </authorList>
    </citation>
    <scope>NUCLEOTIDE SEQUENCE [LARGE SCALE GENOMIC DNA]</scope>
    <source>
        <strain evidence="3">cv. AL8/78</strain>
    </source>
</reference>
<reference evidence="2" key="4">
    <citation type="submission" date="2019-03" db="UniProtKB">
        <authorList>
            <consortium name="EnsemblPlants"/>
        </authorList>
    </citation>
    <scope>IDENTIFICATION</scope>
</reference>
<keyword evidence="3" id="KW-1185">Reference proteome</keyword>
<reference evidence="2" key="3">
    <citation type="journal article" date="2017" name="Nature">
        <title>Genome sequence of the progenitor of the wheat D genome Aegilops tauschii.</title>
        <authorList>
            <person name="Luo M.C."/>
            <person name="Gu Y.Q."/>
            <person name="Puiu D."/>
            <person name="Wang H."/>
            <person name="Twardziok S.O."/>
            <person name="Deal K.R."/>
            <person name="Huo N."/>
            <person name="Zhu T."/>
            <person name="Wang L."/>
            <person name="Wang Y."/>
            <person name="McGuire P.E."/>
            <person name="Liu S."/>
            <person name="Long H."/>
            <person name="Ramasamy R.K."/>
            <person name="Rodriguez J.C."/>
            <person name="Van S.L."/>
            <person name="Yuan L."/>
            <person name="Wang Z."/>
            <person name="Xia Z."/>
            <person name="Xiao L."/>
            <person name="Anderson O.D."/>
            <person name="Ouyang S."/>
            <person name="Liang Y."/>
            <person name="Zimin A.V."/>
            <person name="Pertea G."/>
            <person name="Qi P."/>
            <person name="Bennetzen J.L."/>
            <person name="Dai X."/>
            <person name="Dawson M.W."/>
            <person name="Muller H.G."/>
            <person name="Kugler K."/>
            <person name="Rivarola-Duarte L."/>
            <person name="Spannagl M."/>
            <person name="Mayer K.F.X."/>
            <person name="Lu F.H."/>
            <person name="Bevan M.W."/>
            <person name="Leroy P."/>
            <person name="Li P."/>
            <person name="You F.M."/>
            <person name="Sun Q."/>
            <person name="Liu Z."/>
            <person name="Lyons E."/>
            <person name="Wicker T."/>
            <person name="Salzberg S.L."/>
            <person name="Devos K.M."/>
            <person name="Dvorak J."/>
        </authorList>
    </citation>
    <scope>NUCLEOTIDE SEQUENCE [LARGE SCALE GENOMIC DNA]</scope>
    <source>
        <strain evidence="2">cv. AL8/78</strain>
    </source>
</reference>
<proteinExistence type="predicted"/>
<sequence length="67" mass="7450">MHYVVIVLSKFQVLNATIIIVAGEQVCYDWSRGAENHNPANAKTSIYLHSPQEAEVKGKPRIATGRK</sequence>
<evidence type="ECO:0000313" key="2">
    <source>
        <dbReference type="EnsemblPlants" id="AET1Gv20067900.4"/>
    </source>
</evidence>
<dbReference type="EnsemblPlants" id="AET1Gv20067900.4">
    <property type="protein sequence ID" value="AET1Gv20067900.4"/>
    <property type="gene ID" value="AET1Gv20067900"/>
</dbReference>
<dbReference type="AlphaFoldDB" id="A0A452XMU7"/>
<evidence type="ECO:0000256" key="1">
    <source>
        <dbReference type="SAM" id="SignalP"/>
    </source>
</evidence>
<keyword evidence="1" id="KW-0732">Signal</keyword>
<dbReference type="Proteomes" id="UP000015105">
    <property type="component" value="Chromosome 1D"/>
</dbReference>
<name>A0A452XMU7_AEGTS</name>
<reference evidence="3" key="2">
    <citation type="journal article" date="2017" name="Nat. Plants">
        <title>The Aegilops tauschii genome reveals multiple impacts of transposons.</title>
        <authorList>
            <person name="Zhao G."/>
            <person name="Zou C."/>
            <person name="Li K."/>
            <person name="Wang K."/>
            <person name="Li T."/>
            <person name="Gao L."/>
            <person name="Zhang X."/>
            <person name="Wang H."/>
            <person name="Yang Z."/>
            <person name="Liu X."/>
            <person name="Jiang W."/>
            <person name="Mao L."/>
            <person name="Kong X."/>
            <person name="Jiao Y."/>
            <person name="Jia J."/>
        </authorList>
    </citation>
    <scope>NUCLEOTIDE SEQUENCE [LARGE SCALE GENOMIC DNA]</scope>
    <source>
        <strain evidence="3">cv. AL8/78</strain>
    </source>
</reference>
<dbReference type="Gramene" id="AET1Gv20067900.4">
    <property type="protein sequence ID" value="AET1Gv20067900.4"/>
    <property type="gene ID" value="AET1Gv20067900"/>
</dbReference>
<feature type="chain" id="PRO_5019087243" evidence="1">
    <location>
        <begin position="17"/>
        <end position="67"/>
    </location>
</feature>
<organism evidence="2 3">
    <name type="scientific">Aegilops tauschii subsp. strangulata</name>
    <name type="common">Goatgrass</name>
    <dbReference type="NCBI Taxonomy" id="200361"/>
    <lineage>
        <taxon>Eukaryota</taxon>
        <taxon>Viridiplantae</taxon>
        <taxon>Streptophyta</taxon>
        <taxon>Embryophyta</taxon>
        <taxon>Tracheophyta</taxon>
        <taxon>Spermatophyta</taxon>
        <taxon>Magnoliopsida</taxon>
        <taxon>Liliopsida</taxon>
        <taxon>Poales</taxon>
        <taxon>Poaceae</taxon>
        <taxon>BOP clade</taxon>
        <taxon>Pooideae</taxon>
        <taxon>Triticodae</taxon>
        <taxon>Triticeae</taxon>
        <taxon>Triticinae</taxon>
        <taxon>Aegilops</taxon>
    </lineage>
</organism>
<reference evidence="2" key="5">
    <citation type="journal article" date="2021" name="G3 (Bethesda)">
        <title>Aegilops tauschii genome assembly Aet v5.0 features greater sequence contiguity and improved annotation.</title>
        <authorList>
            <person name="Wang L."/>
            <person name="Zhu T."/>
            <person name="Rodriguez J.C."/>
            <person name="Deal K.R."/>
            <person name="Dubcovsky J."/>
            <person name="McGuire P.E."/>
            <person name="Lux T."/>
            <person name="Spannagl M."/>
            <person name="Mayer K.F.X."/>
            <person name="Baldrich P."/>
            <person name="Meyers B.C."/>
            <person name="Huo N."/>
            <person name="Gu Y.Q."/>
            <person name="Zhou H."/>
            <person name="Devos K.M."/>
            <person name="Bennetzen J.L."/>
            <person name="Unver T."/>
            <person name="Budak H."/>
            <person name="Gulick P.J."/>
            <person name="Galiba G."/>
            <person name="Kalapos B."/>
            <person name="Nelson D.R."/>
            <person name="Li P."/>
            <person name="You F.M."/>
            <person name="Luo M.C."/>
            <person name="Dvorak J."/>
        </authorList>
    </citation>
    <scope>NUCLEOTIDE SEQUENCE [LARGE SCALE GENOMIC DNA]</scope>
    <source>
        <strain evidence="2">cv. AL8/78</strain>
    </source>
</reference>
<feature type="signal peptide" evidence="1">
    <location>
        <begin position="1"/>
        <end position="16"/>
    </location>
</feature>